<evidence type="ECO:0000256" key="1">
    <source>
        <dbReference type="SAM" id="Phobius"/>
    </source>
</evidence>
<reference evidence="3" key="1">
    <citation type="submission" date="2015-10" db="EMBL/GenBank/DDBJ databases">
        <title>Complete Genome Sequence of Aeromonas schubertii strain WL1483.</title>
        <authorList>
            <person name="Liu L."/>
        </authorList>
    </citation>
    <scope>NUCLEOTIDE SEQUENCE [LARGE SCALE GENOMIC DNA]</scope>
    <source>
        <strain evidence="3">WL1483</strain>
    </source>
</reference>
<dbReference type="PATRIC" id="fig|652.5.peg.3004"/>
<keyword evidence="1" id="KW-0472">Membrane</keyword>
<dbReference type="RefSeq" id="WP_060586917.1">
    <property type="nucleotide sequence ID" value="NZ_CP013067.1"/>
</dbReference>
<gene>
    <name evidence="2" type="ORF">WL1483_1190</name>
</gene>
<evidence type="ECO:0000313" key="3">
    <source>
        <dbReference type="Proteomes" id="UP000058114"/>
    </source>
</evidence>
<protein>
    <submittedName>
        <fullName evidence="2">Uncharacterized protein</fullName>
    </submittedName>
</protein>
<accession>A0A0S2SFY4</accession>
<dbReference type="EMBL" id="CP013067">
    <property type="protein sequence ID" value="ALP40609.1"/>
    <property type="molecule type" value="Genomic_DNA"/>
</dbReference>
<sequence length="242" mass="27436">MSDTTEHKQNAESAEADGANHYYSEQYLELLKEPVLYEWQIDHRQRLAWELPIAIGGFLWFLGLLNLINSDSQKAWQLTLFCIVFGILAVLQGRYLFTPNQLYHYRMTAKGIYYTQQDKIPEVAYTIMRGIGGLLIVGSIITVGLVGPLALAGAGAGAFLAFKITNMKPRVFHSGCQFKGHGEISIFREIYGIEIKEMPRATGQYGIVLTHKEDYERVLNDLARSLPDYKITEAESRKEFGY</sequence>
<feature type="transmembrane region" description="Helical" evidence="1">
    <location>
        <begin position="131"/>
        <end position="162"/>
    </location>
</feature>
<evidence type="ECO:0000313" key="2">
    <source>
        <dbReference type="EMBL" id="ALP40609.1"/>
    </source>
</evidence>
<keyword evidence="1" id="KW-1133">Transmembrane helix</keyword>
<reference evidence="2 3" key="2">
    <citation type="journal article" date="2016" name="Genome Announc.">
        <title>Complete Genome Sequence of the Highly Virulent Aeromonas schubertii Strain WL1483, Isolated from Diseased Snakehead Fish (Channa argus) in China.</title>
        <authorList>
            <person name="Liu L."/>
            <person name="Li N."/>
            <person name="Zhang D."/>
            <person name="Fu X."/>
            <person name="Shi C."/>
            <person name="Lin Q."/>
            <person name="Hao G."/>
        </authorList>
    </citation>
    <scope>NUCLEOTIDE SEQUENCE [LARGE SCALE GENOMIC DNA]</scope>
    <source>
        <strain evidence="2 3">WL1483</strain>
    </source>
</reference>
<dbReference type="AlphaFoldDB" id="A0A0S2SFY4"/>
<name>A0A0S2SFY4_9GAMM</name>
<keyword evidence="1" id="KW-0812">Transmembrane</keyword>
<feature type="transmembrane region" description="Helical" evidence="1">
    <location>
        <begin position="75"/>
        <end position="97"/>
    </location>
</feature>
<feature type="transmembrane region" description="Helical" evidence="1">
    <location>
        <begin position="47"/>
        <end position="68"/>
    </location>
</feature>
<proteinExistence type="predicted"/>
<dbReference type="Proteomes" id="UP000058114">
    <property type="component" value="Chromosome"/>
</dbReference>
<dbReference type="KEGG" id="asr:WL1483_1190"/>
<organism evidence="2 3">
    <name type="scientific">Aeromonas schubertii</name>
    <dbReference type="NCBI Taxonomy" id="652"/>
    <lineage>
        <taxon>Bacteria</taxon>
        <taxon>Pseudomonadati</taxon>
        <taxon>Pseudomonadota</taxon>
        <taxon>Gammaproteobacteria</taxon>
        <taxon>Aeromonadales</taxon>
        <taxon>Aeromonadaceae</taxon>
        <taxon>Aeromonas</taxon>
    </lineage>
</organism>